<feature type="compositionally biased region" description="Pro residues" evidence="9">
    <location>
        <begin position="509"/>
        <end position="524"/>
    </location>
</feature>
<evidence type="ECO:0000256" key="7">
    <source>
        <dbReference type="ARBA" id="ARBA00022840"/>
    </source>
</evidence>
<dbReference type="Pfam" id="PF08797">
    <property type="entry name" value="HIRAN"/>
    <property type="match status" value="1"/>
</dbReference>
<dbReference type="GO" id="GO:0005524">
    <property type="term" value="F:ATP binding"/>
    <property type="evidence" value="ECO:0007669"/>
    <property type="project" value="UniProtKB-KW"/>
</dbReference>
<organism evidence="11 12">
    <name type="scientific">Astrephomene gubernaculifera</name>
    <dbReference type="NCBI Taxonomy" id="47775"/>
    <lineage>
        <taxon>Eukaryota</taxon>
        <taxon>Viridiplantae</taxon>
        <taxon>Chlorophyta</taxon>
        <taxon>core chlorophytes</taxon>
        <taxon>Chlorophyceae</taxon>
        <taxon>CS clade</taxon>
        <taxon>Chlamydomonadales</taxon>
        <taxon>Astrephomenaceae</taxon>
        <taxon>Astrephomene</taxon>
    </lineage>
</organism>
<dbReference type="GO" id="GO:0003676">
    <property type="term" value="F:nucleic acid binding"/>
    <property type="evidence" value="ECO:0007669"/>
    <property type="project" value="InterPro"/>
</dbReference>
<name>A0AAD3HSR8_9CHLO</name>
<dbReference type="AlphaFoldDB" id="A0AAD3HSR8"/>
<feature type="region of interest" description="Disordered" evidence="9">
    <location>
        <begin position="1"/>
        <end position="30"/>
    </location>
</feature>
<dbReference type="GO" id="GO:0008094">
    <property type="term" value="F:ATP-dependent activity, acting on DNA"/>
    <property type="evidence" value="ECO:0007669"/>
    <property type="project" value="TreeGrafter"/>
</dbReference>
<dbReference type="Proteomes" id="UP001054857">
    <property type="component" value="Unassembled WGS sequence"/>
</dbReference>
<dbReference type="Gene3D" id="3.40.50.10810">
    <property type="entry name" value="Tandem AAA-ATPase domain"/>
    <property type="match status" value="2"/>
</dbReference>
<protein>
    <recommendedName>
        <fullName evidence="10">HIRAN domain-containing protein</fullName>
    </recommendedName>
</protein>
<dbReference type="GO" id="GO:0006281">
    <property type="term" value="P:DNA repair"/>
    <property type="evidence" value="ECO:0007669"/>
    <property type="project" value="TreeGrafter"/>
</dbReference>
<evidence type="ECO:0000256" key="1">
    <source>
        <dbReference type="ARBA" id="ARBA00004123"/>
    </source>
</evidence>
<keyword evidence="6" id="KW-0862">Zinc</keyword>
<evidence type="ECO:0000256" key="4">
    <source>
        <dbReference type="ARBA" id="ARBA00022801"/>
    </source>
</evidence>
<comment type="subcellular location">
    <subcellularLocation>
        <location evidence="1">Nucleus</location>
    </subcellularLocation>
</comment>
<feature type="compositionally biased region" description="Basic residues" evidence="9">
    <location>
        <begin position="406"/>
        <end position="421"/>
    </location>
</feature>
<evidence type="ECO:0000256" key="8">
    <source>
        <dbReference type="ARBA" id="ARBA00023242"/>
    </source>
</evidence>
<evidence type="ECO:0000256" key="5">
    <source>
        <dbReference type="ARBA" id="ARBA00022806"/>
    </source>
</evidence>
<evidence type="ECO:0000259" key="10">
    <source>
        <dbReference type="SMART" id="SM00910"/>
    </source>
</evidence>
<dbReference type="PANTHER" id="PTHR45626:SF17">
    <property type="entry name" value="HELICASE-LIKE TRANSCRIPTION FACTOR"/>
    <property type="match status" value="1"/>
</dbReference>
<feature type="domain" description="HIRAN" evidence="10">
    <location>
        <begin position="50"/>
        <end position="143"/>
    </location>
</feature>
<keyword evidence="8" id="KW-0539">Nucleus</keyword>
<dbReference type="GO" id="GO:0008270">
    <property type="term" value="F:zinc ion binding"/>
    <property type="evidence" value="ECO:0007669"/>
    <property type="project" value="InterPro"/>
</dbReference>
<feature type="region of interest" description="Disordered" evidence="9">
    <location>
        <begin position="246"/>
        <end position="274"/>
    </location>
</feature>
<dbReference type="Pfam" id="PF00176">
    <property type="entry name" value="SNF2-rel_dom"/>
    <property type="match status" value="1"/>
</dbReference>
<dbReference type="InterPro" id="IPR027417">
    <property type="entry name" value="P-loop_NTPase"/>
</dbReference>
<feature type="region of interest" description="Disordered" evidence="9">
    <location>
        <begin position="344"/>
        <end position="526"/>
    </location>
</feature>
<dbReference type="PANTHER" id="PTHR45626">
    <property type="entry name" value="TRANSCRIPTION TERMINATION FACTOR 2-RELATED"/>
    <property type="match status" value="1"/>
</dbReference>
<proteinExistence type="predicted"/>
<dbReference type="EMBL" id="BMAR01000051">
    <property type="protein sequence ID" value="GFR51517.1"/>
    <property type="molecule type" value="Genomic_DNA"/>
</dbReference>
<keyword evidence="12" id="KW-1185">Reference proteome</keyword>
<comment type="caution">
    <text evidence="11">The sequence shown here is derived from an EMBL/GenBank/DDBJ whole genome shotgun (WGS) entry which is preliminary data.</text>
</comment>
<reference evidence="11 12" key="1">
    <citation type="journal article" date="2021" name="Sci. Rep.">
        <title>Genome sequencing of the multicellular alga Astrephomene provides insights into convergent evolution of germ-soma differentiation.</title>
        <authorList>
            <person name="Yamashita S."/>
            <person name="Yamamoto K."/>
            <person name="Matsuzaki R."/>
            <person name="Suzuki S."/>
            <person name="Yamaguchi H."/>
            <person name="Hirooka S."/>
            <person name="Minakuchi Y."/>
            <person name="Miyagishima S."/>
            <person name="Kawachi M."/>
            <person name="Toyoda A."/>
            <person name="Nozaki H."/>
        </authorList>
    </citation>
    <scope>NUCLEOTIDE SEQUENCE [LARGE SCALE GENOMIC DNA]</scope>
    <source>
        <strain evidence="11 12">NIES-4017</strain>
    </source>
</reference>
<feature type="non-terminal residue" evidence="11">
    <location>
        <position position="1"/>
    </location>
</feature>
<keyword evidence="4" id="KW-0378">Hydrolase</keyword>
<dbReference type="InterPro" id="IPR014905">
    <property type="entry name" value="HIRAN"/>
</dbReference>
<keyword evidence="3" id="KW-0547">Nucleotide-binding</keyword>
<evidence type="ECO:0000313" key="11">
    <source>
        <dbReference type="EMBL" id="GFR51517.1"/>
    </source>
</evidence>
<sequence length="590" mass="59471">HTELMQRQVVPKPAPGGAGLGAGPSRGTAPDAVDLTQEDVADEDENLVVVGATRTKVVGVRYYEGEANLNEMVLLVREPNNPYDRWAIRVDNVRGEKIGHISREQAAVISPLIDKGQLRIEGVVQGAKGAYSMPIDLVFLCPPPGAGGAAGGVDPDSLRRRLRAGGIALGGGGGGGGGAAAGGSYVQVMSPSEVDRSLEKMFDDLHAASPLQLAMDPDPEVISPLFPHQRVALAWMVARENDSSLPPFWEEQRAGGGGGREGGSGGGRAGAAGRGAGAAAAGAAAVGGAGVRYLNSLTNFSSPQRPEPLRGGILADDMGLGKTLTIISLLATNRRGVPLPPTYMLDLAADPGQGQEAGQGQGAGQQLTAGAAAGGSSAGAGGAAGAAAAGSRQKTRAGGGPSGGGGRRKAAGRGKRAARRRKGDEDEDEDDSDYEEEEEEEAGGGGSDEDYVPPSKRRKTAAGAAVASKPAAKAAKPARTAAARKTTTAAAAAASAGASSATAASSAQPPQPTAQPAPSAPPRPDGPRCTLVVCPVSVLGNWVQQLGEHTAGGLKVYEYHGPNRNRSAAFLSCQDVVLTSYNVLGGELGE</sequence>
<keyword evidence="5" id="KW-0347">Helicase</keyword>
<dbReference type="GO" id="GO:0005634">
    <property type="term" value="C:nucleus"/>
    <property type="evidence" value="ECO:0007669"/>
    <property type="project" value="UniProtKB-SubCell"/>
</dbReference>
<feature type="compositionally biased region" description="Acidic residues" evidence="9">
    <location>
        <begin position="425"/>
        <end position="451"/>
    </location>
</feature>
<evidence type="ECO:0000256" key="6">
    <source>
        <dbReference type="ARBA" id="ARBA00022833"/>
    </source>
</evidence>
<gene>
    <name evidence="11" type="ORF">Agub_g13933</name>
</gene>
<feature type="non-terminal residue" evidence="11">
    <location>
        <position position="590"/>
    </location>
</feature>
<keyword evidence="7" id="KW-0067">ATP-binding</keyword>
<evidence type="ECO:0000256" key="2">
    <source>
        <dbReference type="ARBA" id="ARBA00022723"/>
    </source>
</evidence>
<feature type="compositionally biased region" description="Gly residues" evidence="9">
    <location>
        <begin position="372"/>
        <end position="384"/>
    </location>
</feature>
<dbReference type="SMART" id="SM00910">
    <property type="entry name" value="HIRAN"/>
    <property type="match status" value="1"/>
</dbReference>
<evidence type="ECO:0000256" key="9">
    <source>
        <dbReference type="SAM" id="MobiDB-lite"/>
    </source>
</evidence>
<feature type="compositionally biased region" description="Low complexity" evidence="9">
    <location>
        <begin position="461"/>
        <end position="508"/>
    </location>
</feature>
<dbReference type="InterPro" id="IPR038718">
    <property type="entry name" value="SNF2-like_sf"/>
</dbReference>
<dbReference type="GO" id="GO:0016818">
    <property type="term" value="F:hydrolase activity, acting on acid anhydrides, in phosphorus-containing anhydrides"/>
    <property type="evidence" value="ECO:0007669"/>
    <property type="project" value="InterPro"/>
</dbReference>
<dbReference type="InterPro" id="IPR000330">
    <property type="entry name" value="SNF2_N"/>
</dbReference>
<accession>A0AAD3HSR8</accession>
<dbReference type="GO" id="GO:0004386">
    <property type="term" value="F:helicase activity"/>
    <property type="evidence" value="ECO:0007669"/>
    <property type="project" value="UniProtKB-KW"/>
</dbReference>
<keyword evidence="2" id="KW-0479">Metal-binding</keyword>
<dbReference type="Gene3D" id="3.30.70.2330">
    <property type="match status" value="1"/>
</dbReference>
<evidence type="ECO:0000256" key="3">
    <source>
        <dbReference type="ARBA" id="ARBA00022741"/>
    </source>
</evidence>
<dbReference type="InterPro" id="IPR050628">
    <property type="entry name" value="SNF2_RAD54_helicase_TF"/>
</dbReference>
<feature type="compositionally biased region" description="Gly residues" evidence="9">
    <location>
        <begin position="254"/>
        <end position="274"/>
    </location>
</feature>
<evidence type="ECO:0000313" key="12">
    <source>
        <dbReference type="Proteomes" id="UP001054857"/>
    </source>
</evidence>
<dbReference type="SUPFAM" id="SSF52540">
    <property type="entry name" value="P-loop containing nucleoside triphosphate hydrolases"/>
    <property type="match status" value="1"/>
</dbReference>